<reference evidence="2" key="1">
    <citation type="submission" date="2022-11" db="UniProtKB">
        <authorList>
            <consortium name="WormBaseParasite"/>
        </authorList>
    </citation>
    <scope>IDENTIFICATION</scope>
</reference>
<accession>A0AC34GKD7</accession>
<protein>
    <submittedName>
        <fullName evidence="2">RRM domain-containing protein</fullName>
    </submittedName>
</protein>
<sequence>MPDFSDPPDFADEITEEEVLAGTHYVRPTARYYEECCVLIYGIPVVGPERIEKLKVVLSKVFNFVHIPFSTFFPTDDDGKTKGYCFLEYETPEQTSAASKVLDGYTLDKNHTFSAYILSAMRELTEPVENWTPPAKKDYVDAGDLW</sequence>
<dbReference type="WBParaSite" id="ES5_v2.g30199.t1">
    <property type="protein sequence ID" value="ES5_v2.g30199.t1"/>
    <property type="gene ID" value="ES5_v2.g30199"/>
</dbReference>
<proteinExistence type="predicted"/>
<evidence type="ECO:0000313" key="1">
    <source>
        <dbReference type="Proteomes" id="UP000887579"/>
    </source>
</evidence>
<organism evidence="1 2">
    <name type="scientific">Panagrolaimus sp. ES5</name>
    <dbReference type="NCBI Taxonomy" id="591445"/>
    <lineage>
        <taxon>Eukaryota</taxon>
        <taxon>Metazoa</taxon>
        <taxon>Ecdysozoa</taxon>
        <taxon>Nematoda</taxon>
        <taxon>Chromadorea</taxon>
        <taxon>Rhabditida</taxon>
        <taxon>Tylenchina</taxon>
        <taxon>Panagrolaimomorpha</taxon>
        <taxon>Panagrolaimoidea</taxon>
        <taxon>Panagrolaimidae</taxon>
        <taxon>Panagrolaimus</taxon>
    </lineage>
</organism>
<name>A0AC34GKD7_9BILA</name>
<dbReference type="Proteomes" id="UP000887579">
    <property type="component" value="Unplaced"/>
</dbReference>
<evidence type="ECO:0000313" key="2">
    <source>
        <dbReference type="WBParaSite" id="ES5_v2.g30199.t1"/>
    </source>
</evidence>